<reference evidence="1 2" key="1">
    <citation type="submission" date="2018-02" db="EMBL/GenBank/DDBJ databases">
        <title>Draft genome of wild Prunus yedoensis var. nudiflora.</title>
        <authorList>
            <person name="Baek S."/>
            <person name="Kim J.-H."/>
            <person name="Choi K."/>
            <person name="Kim G.-B."/>
            <person name="Cho A."/>
            <person name="Jang H."/>
            <person name="Shin C.-H."/>
            <person name="Yu H.-J."/>
            <person name="Mun J.-H."/>
        </authorList>
    </citation>
    <scope>NUCLEOTIDE SEQUENCE [LARGE SCALE GENOMIC DNA]</scope>
    <source>
        <strain evidence="2">cv. Jeju island</strain>
        <tissue evidence="1">Leaf</tissue>
    </source>
</reference>
<accession>A0A314UIG4</accession>
<keyword evidence="2" id="KW-1185">Reference proteome</keyword>
<name>A0A314UIG4_PRUYE</name>
<dbReference type="AlphaFoldDB" id="A0A314UIG4"/>
<organism evidence="1 2">
    <name type="scientific">Prunus yedoensis var. nudiflora</name>
    <dbReference type="NCBI Taxonomy" id="2094558"/>
    <lineage>
        <taxon>Eukaryota</taxon>
        <taxon>Viridiplantae</taxon>
        <taxon>Streptophyta</taxon>
        <taxon>Embryophyta</taxon>
        <taxon>Tracheophyta</taxon>
        <taxon>Spermatophyta</taxon>
        <taxon>Magnoliopsida</taxon>
        <taxon>eudicotyledons</taxon>
        <taxon>Gunneridae</taxon>
        <taxon>Pentapetalae</taxon>
        <taxon>rosids</taxon>
        <taxon>fabids</taxon>
        <taxon>Rosales</taxon>
        <taxon>Rosaceae</taxon>
        <taxon>Amygdaloideae</taxon>
        <taxon>Amygdaleae</taxon>
        <taxon>Prunus</taxon>
    </lineage>
</organism>
<sequence>MMDFMNEKVGDMVVMATRSLQQPRELVDGRWDACSNQRMAVDGSGMTVMIVGMLAAAEERVKGSVGASLFPTGKREHWDILISSK</sequence>
<proteinExistence type="predicted"/>
<evidence type="ECO:0000313" key="1">
    <source>
        <dbReference type="EMBL" id="PQM34689.1"/>
    </source>
</evidence>
<comment type="caution">
    <text evidence="1">The sequence shown here is derived from an EMBL/GenBank/DDBJ whole genome shotgun (WGS) entry which is preliminary data.</text>
</comment>
<evidence type="ECO:0000313" key="2">
    <source>
        <dbReference type="Proteomes" id="UP000250321"/>
    </source>
</evidence>
<dbReference type="Proteomes" id="UP000250321">
    <property type="component" value="Unassembled WGS sequence"/>
</dbReference>
<protein>
    <submittedName>
        <fullName evidence="1">Uncharacterized protein</fullName>
    </submittedName>
</protein>
<dbReference type="EMBL" id="PJQY01003769">
    <property type="protein sequence ID" value="PQM34689.1"/>
    <property type="molecule type" value="Genomic_DNA"/>
</dbReference>
<gene>
    <name evidence="1" type="ORF">Pyn_11436</name>
</gene>